<evidence type="ECO:0000256" key="6">
    <source>
        <dbReference type="ARBA" id="ARBA00023018"/>
    </source>
</evidence>
<keyword evidence="6" id="KW-0770">Synapse</keyword>
<evidence type="ECO:0000313" key="11">
    <source>
        <dbReference type="RefSeq" id="XP_055359625.1"/>
    </source>
</evidence>
<dbReference type="GO" id="GO:0005737">
    <property type="term" value="C:cytoplasm"/>
    <property type="evidence" value="ECO:0007669"/>
    <property type="project" value="UniProtKB-SubCell"/>
</dbReference>
<accession>A0A9W2XDE4</accession>
<keyword evidence="10" id="KW-1185">Reference proteome</keyword>
<gene>
    <name evidence="11" type="primary">LOC114844600</name>
</gene>
<keyword evidence="8" id="KW-0966">Cell projection</keyword>
<evidence type="ECO:0000313" key="10">
    <source>
        <dbReference type="Proteomes" id="UP000515150"/>
    </source>
</evidence>
<dbReference type="GeneID" id="114844600"/>
<dbReference type="GO" id="GO:0016020">
    <property type="term" value="C:membrane"/>
    <property type="evidence" value="ECO:0007669"/>
    <property type="project" value="InterPro"/>
</dbReference>
<dbReference type="KEGG" id="bspl:114844600"/>
<evidence type="ECO:0000256" key="3">
    <source>
        <dbReference type="ARBA" id="ARBA00004552"/>
    </source>
</evidence>
<keyword evidence="5" id="KW-0963">Cytoplasm</keyword>
<evidence type="ECO:0000256" key="8">
    <source>
        <dbReference type="ARBA" id="ARBA00023273"/>
    </source>
</evidence>
<dbReference type="Pfam" id="PF03285">
    <property type="entry name" value="Paralemmin"/>
    <property type="match status" value="1"/>
</dbReference>
<dbReference type="PANTHER" id="PTHR46881">
    <property type="entry name" value="PALMDELPHIN"/>
    <property type="match status" value="1"/>
</dbReference>
<reference evidence="11" key="1">
    <citation type="submission" date="2025-08" db="UniProtKB">
        <authorList>
            <consortium name="RefSeq"/>
        </authorList>
    </citation>
    <scope>IDENTIFICATION</scope>
</reference>
<comment type="subcellular location">
    <subcellularLocation>
        <location evidence="1">Cell projection</location>
        <location evidence="1">Dendrite</location>
    </subcellularLocation>
    <subcellularLocation>
        <location evidence="3">Cell projection</location>
        <location evidence="3">Dendritic spine</location>
    </subcellularLocation>
    <subcellularLocation>
        <location evidence="2">Cytoplasm</location>
    </subcellularLocation>
</comment>
<evidence type="ECO:0000256" key="7">
    <source>
        <dbReference type="ARBA" id="ARBA00023054"/>
    </source>
</evidence>
<proteinExistence type="inferred from homology"/>
<dbReference type="AlphaFoldDB" id="A0A9W2XDE4"/>
<organism evidence="10 11">
    <name type="scientific">Betta splendens</name>
    <name type="common">Siamese fighting fish</name>
    <dbReference type="NCBI Taxonomy" id="158456"/>
    <lineage>
        <taxon>Eukaryota</taxon>
        <taxon>Metazoa</taxon>
        <taxon>Chordata</taxon>
        <taxon>Craniata</taxon>
        <taxon>Vertebrata</taxon>
        <taxon>Euteleostomi</taxon>
        <taxon>Actinopterygii</taxon>
        <taxon>Neopterygii</taxon>
        <taxon>Teleostei</taxon>
        <taxon>Neoteleostei</taxon>
        <taxon>Acanthomorphata</taxon>
        <taxon>Anabantaria</taxon>
        <taxon>Anabantiformes</taxon>
        <taxon>Anabantoidei</taxon>
        <taxon>Osphronemidae</taxon>
        <taxon>Betta</taxon>
    </lineage>
</organism>
<dbReference type="Proteomes" id="UP000515150">
    <property type="component" value="Chromosome 17"/>
</dbReference>
<sequence>MCFLSHAFCLSHSRMEESDLLKKRVQAIKEKHHIQQLIRVKKVELDQEKVKLQHLKKKALREQWLLQDSASHTLRKQSPLCDQKQTRDLQLHIHSIEMDIYSLEREESRISTNENLILDRLKAVEKTPEELIKEVQVSFVPAMEVNITKNLLNGNSPVLSAAEKDMSCVSDLSVNWVGHYFYKHSDERHEMEDCGVTNHRPHIGNNAAEKDSNKIEKWEEHQLDDLKRINHSSLLKGHHSGEHRERLHYGIRPSDCHHQEAIQPHVGDYISVGSYSPAHQTRNSNNPTAFGRCEDNTPHSSLHHSLDPTQSITAIFMGFQAAEDDSQEFLGSLKAELIIIEDSEDDGERMRSVGVIEGLADKWAETQKAPGIRKWNKHKPCCAVC</sequence>
<evidence type="ECO:0000256" key="5">
    <source>
        <dbReference type="ARBA" id="ARBA00022490"/>
    </source>
</evidence>
<dbReference type="GO" id="GO:0008360">
    <property type="term" value="P:regulation of cell shape"/>
    <property type="evidence" value="ECO:0007669"/>
    <property type="project" value="InterPro"/>
</dbReference>
<dbReference type="GO" id="GO:0043197">
    <property type="term" value="C:dendritic spine"/>
    <property type="evidence" value="ECO:0007669"/>
    <property type="project" value="UniProtKB-SubCell"/>
</dbReference>
<keyword evidence="7" id="KW-0175">Coiled coil</keyword>
<comment type="similarity">
    <text evidence="4">Belongs to the paralemmin family.</text>
</comment>
<evidence type="ECO:0000256" key="2">
    <source>
        <dbReference type="ARBA" id="ARBA00004496"/>
    </source>
</evidence>
<protein>
    <recommendedName>
        <fullName evidence="9">Palmdelphin</fullName>
    </recommendedName>
</protein>
<evidence type="ECO:0000256" key="1">
    <source>
        <dbReference type="ARBA" id="ARBA00004279"/>
    </source>
</evidence>
<evidence type="ECO:0000256" key="4">
    <source>
        <dbReference type="ARBA" id="ARBA00005756"/>
    </source>
</evidence>
<dbReference type="RefSeq" id="XP_055359625.1">
    <property type="nucleotide sequence ID" value="XM_055503650.1"/>
</dbReference>
<dbReference type="OrthoDB" id="9937247at2759"/>
<evidence type="ECO:0000256" key="9">
    <source>
        <dbReference type="ARBA" id="ARBA00040857"/>
    </source>
</evidence>
<name>A0A9W2XDE4_BETSP</name>
<dbReference type="PANTHER" id="PTHR46881:SF1">
    <property type="entry name" value="PALMDELPHIN"/>
    <property type="match status" value="1"/>
</dbReference>
<dbReference type="InterPro" id="IPR004965">
    <property type="entry name" value="Paralemmin"/>
</dbReference>